<reference evidence="1 2" key="1">
    <citation type="submission" date="2014-07" db="EMBL/GenBank/DDBJ databases">
        <title>Methanogenic archaea and the global carbon cycle.</title>
        <authorList>
            <person name="Henriksen J.R."/>
            <person name="Luke J."/>
            <person name="Reinhart S."/>
            <person name="Benedict M.N."/>
            <person name="Youngblut N.D."/>
            <person name="Metcalf M.E."/>
            <person name="Whitaker R.J."/>
            <person name="Metcalf W.W."/>
        </authorList>
    </citation>
    <scope>NUCLEOTIDE SEQUENCE [LARGE SCALE GENOMIC DNA]</scope>
    <source>
        <strain evidence="2">ATCC 43570 / DSM 1825 / OCM 12 / VKM B-1830 / TM-1</strain>
    </source>
</reference>
<dbReference type="PATRIC" id="fig|523844.20.peg.2131"/>
<dbReference type="Pfam" id="PF02593">
    <property type="entry name" value="DUF166"/>
    <property type="match status" value="1"/>
</dbReference>
<dbReference type="GeneID" id="41602918"/>
<dbReference type="STRING" id="523844.MSTHT_1721"/>
<dbReference type="InterPro" id="IPR003745">
    <property type="entry name" value="DUF166"/>
</dbReference>
<dbReference type="OrthoDB" id="146618at2157"/>
<proteinExistence type="predicted"/>
<gene>
    <name evidence="1" type="ORF">MSTHT_1721</name>
</gene>
<dbReference type="HOGENOM" id="CLU_110109_0_0_2"/>
<evidence type="ECO:0000313" key="1">
    <source>
        <dbReference type="EMBL" id="AKB13479.1"/>
    </source>
</evidence>
<protein>
    <submittedName>
        <fullName evidence="1">Thymidylate synthase</fullName>
    </submittedName>
</protein>
<name>A0A0E3H948_METTT</name>
<dbReference type="RefSeq" id="WP_048167493.1">
    <property type="nucleotide sequence ID" value="NZ_CP009501.1"/>
</dbReference>
<dbReference type="KEGG" id="mthr:MSTHT_1721"/>
<organism evidence="1 2">
    <name type="scientific">Methanosarcina thermophila (strain ATCC 43570 / DSM 1825 / OCM 12 / VKM B-1830 / TM-1)</name>
    <dbReference type="NCBI Taxonomy" id="523844"/>
    <lineage>
        <taxon>Archaea</taxon>
        <taxon>Methanobacteriati</taxon>
        <taxon>Methanobacteriota</taxon>
        <taxon>Stenosarchaea group</taxon>
        <taxon>Methanomicrobia</taxon>
        <taxon>Methanosarcinales</taxon>
        <taxon>Methanosarcinaceae</taxon>
        <taxon>Methanosarcina</taxon>
    </lineage>
</organism>
<dbReference type="AlphaFoldDB" id="A0A0E3H948"/>
<accession>A0A0E3H948</accession>
<evidence type="ECO:0000313" key="2">
    <source>
        <dbReference type="Proteomes" id="UP000066529"/>
    </source>
</evidence>
<dbReference type="Proteomes" id="UP000066529">
    <property type="component" value="Chromosome"/>
</dbReference>
<sequence length="220" mass="24085">MTVIGVITRGKYGHRLIETIKEHSDFSIVTADLPEFVPVFIEEPDEFLDALNFNRQVFSAEIIITYSLHPDLTSAIAKLAAEAGVRSLIVPGGPSRASVPELKKISEASGMDIEVDEICCSLEPNAFNKPFTDLFGSPILEVKTKNGKIADVKVIRGAPCGSTWHMAKEIVGMDIKDAPPRAGLYIQHYPCRATRGDLGGIHESGELHKQAFIRALENEE</sequence>
<dbReference type="EMBL" id="CP009501">
    <property type="protein sequence ID" value="AKB13479.1"/>
    <property type="molecule type" value="Genomic_DNA"/>
</dbReference>